<reference evidence="1 2" key="1">
    <citation type="submission" date="2018-02" db="EMBL/GenBank/DDBJ databases">
        <title>Comparative analysis of genomes of three Brevibacillus laterosporus strains producers of potent antimicrobials isolated from silage.</title>
        <authorList>
            <person name="Kojic M."/>
            <person name="Miljkovic M."/>
            <person name="Studholme D."/>
            <person name="Filipic B."/>
        </authorList>
    </citation>
    <scope>NUCLEOTIDE SEQUENCE [LARGE SCALE GENOMIC DNA]</scope>
    <source>
        <strain evidence="1 2">BGSP11</strain>
    </source>
</reference>
<name>A0AAP8Q908_BRELA</name>
<evidence type="ECO:0000313" key="1">
    <source>
        <dbReference type="EMBL" id="PPA91446.1"/>
    </source>
</evidence>
<protein>
    <submittedName>
        <fullName evidence="1">Uncharacterized protein</fullName>
    </submittedName>
</protein>
<proteinExistence type="predicted"/>
<dbReference type="AlphaFoldDB" id="A0AAP8Q908"/>
<dbReference type="EMBL" id="PRKQ01000039">
    <property type="protein sequence ID" value="PPA91446.1"/>
    <property type="molecule type" value="Genomic_DNA"/>
</dbReference>
<evidence type="ECO:0000313" key="2">
    <source>
        <dbReference type="Proteomes" id="UP000239759"/>
    </source>
</evidence>
<gene>
    <name evidence="1" type="ORF">C4A77_22575</name>
</gene>
<accession>A0AAP8Q908</accession>
<dbReference type="Proteomes" id="UP000239759">
    <property type="component" value="Unassembled WGS sequence"/>
</dbReference>
<sequence>MITTTIIQLIHVARTPLPIHTPHPAAHLQLLVPPIMEKKVDVSVEVNVKVHAAVRAAVNVVVGENSPLGSLNSFISVKTHYPW</sequence>
<organism evidence="1 2">
    <name type="scientific">Brevibacillus laterosporus</name>
    <name type="common">Bacillus laterosporus</name>
    <dbReference type="NCBI Taxonomy" id="1465"/>
    <lineage>
        <taxon>Bacteria</taxon>
        <taxon>Bacillati</taxon>
        <taxon>Bacillota</taxon>
        <taxon>Bacilli</taxon>
        <taxon>Bacillales</taxon>
        <taxon>Paenibacillaceae</taxon>
        <taxon>Brevibacillus</taxon>
    </lineage>
</organism>
<comment type="caution">
    <text evidence="1">The sequence shown here is derived from an EMBL/GenBank/DDBJ whole genome shotgun (WGS) entry which is preliminary data.</text>
</comment>